<dbReference type="EMBL" id="JAGKQQ010000001">
    <property type="protein sequence ID" value="MBP3955009.1"/>
    <property type="molecule type" value="Genomic_DNA"/>
</dbReference>
<sequence length="433" mass="47121">MPPLHIATFACDVTPPEDHPLCGGWITPVRGVDDPLKALGVVLLGAGKPVVLCAVDWTGIRNDAFRTWRAALADAAHTTPEHVSLHCVHPHNAPFADTGAEKLIAAANAPKSLDLRFFAECVKASAAALKTSLPKAVKFTHIGTGAADVKEVASNRRVLGDDGKVKFTRTSATKSKEARDAPEGLIDPKLRTLSFWDSDRAIAALHFYACHPMSYYGDGRVSADFCGLARQKFQDETKVFQVYFNGCGGNITAGKYNDGSKENRPVLRDRVYTAMAAAWKDAKRLEVKEWDWRFESVKLSPRKEPSFGEVESTKALNDEKSTAAKRNNAAYQIAWLKRKDTPIEVNCLDFGGKVFNLFLPGEAFVEYQLAALKMRADAVVNVASYGDDGPGYIPTAKAYLEGGYEPTVALAGPDSEDTLTTAMRKLLKAEGKP</sequence>
<keyword evidence="2" id="KW-1185">Reference proteome</keyword>
<gene>
    <name evidence="1" type="ORF">J8F10_06900</name>
</gene>
<dbReference type="RefSeq" id="WP_210653112.1">
    <property type="nucleotide sequence ID" value="NZ_JAGKQQ010000001.1"/>
</dbReference>
<evidence type="ECO:0000313" key="1">
    <source>
        <dbReference type="EMBL" id="MBP3955009.1"/>
    </source>
</evidence>
<evidence type="ECO:0000313" key="2">
    <source>
        <dbReference type="Proteomes" id="UP000676565"/>
    </source>
</evidence>
<proteinExistence type="predicted"/>
<comment type="caution">
    <text evidence="1">The sequence shown here is derived from an EMBL/GenBank/DDBJ whole genome shotgun (WGS) entry which is preliminary data.</text>
</comment>
<protein>
    <recommendedName>
        <fullName evidence="3">Neutral/alkaline non-lysosomal ceramidase N-terminal domain-containing protein</fullName>
    </recommendedName>
</protein>
<dbReference type="Proteomes" id="UP000676565">
    <property type="component" value="Unassembled WGS sequence"/>
</dbReference>
<evidence type="ECO:0008006" key="3">
    <source>
        <dbReference type="Google" id="ProtNLM"/>
    </source>
</evidence>
<name>A0ABS5BMV0_9BACT</name>
<organism evidence="1 2">
    <name type="scientific">Gemmata palustris</name>
    <dbReference type="NCBI Taxonomy" id="2822762"/>
    <lineage>
        <taxon>Bacteria</taxon>
        <taxon>Pseudomonadati</taxon>
        <taxon>Planctomycetota</taxon>
        <taxon>Planctomycetia</taxon>
        <taxon>Gemmatales</taxon>
        <taxon>Gemmataceae</taxon>
        <taxon>Gemmata</taxon>
    </lineage>
</organism>
<reference evidence="1 2" key="1">
    <citation type="submission" date="2021-04" db="EMBL/GenBank/DDBJ databases">
        <authorList>
            <person name="Ivanova A."/>
        </authorList>
    </citation>
    <scope>NUCLEOTIDE SEQUENCE [LARGE SCALE GENOMIC DNA]</scope>
    <source>
        <strain evidence="1 2">G18</strain>
    </source>
</reference>
<accession>A0ABS5BMV0</accession>